<dbReference type="InterPro" id="IPR024743">
    <property type="entry name" value="Dynein_HC_stalk"/>
</dbReference>
<accession>A0ABD0XYL8</accession>
<dbReference type="Proteomes" id="UP001558652">
    <property type="component" value="Unassembled WGS sequence"/>
</dbReference>
<keyword evidence="6" id="KW-0067">ATP-binding</keyword>
<feature type="domain" description="Dynein heavy chain ATP-binding dynein motor region" evidence="15">
    <location>
        <begin position="391"/>
        <end position="611"/>
    </location>
</feature>
<keyword evidence="7" id="KW-0243">Dynein</keyword>
<evidence type="ECO:0000256" key="3">
    <source>
        <dbReference type="ARBA" id="ARBA00022490"/>
    </source>
</evidence>
<keyword evidence="5" id="KW-0547">Nucleotide-binding</keyword>
<dbReference type="EMBL" id="JBFDAA010000018">
    <property type="protein sequence ID" value="KAL1115992.1"/>
    <property type="molecule type" value="Genomic_DNA"/>
</dbReference>
<keyword evidence="3" id="KW-0963">Cytoplasm</keyword>
<evidence type="ECO:0000313" key="16">
    <source>
        <dbReference type="EMBL" id="KAL1115992.1"/>
    </source>
</evidence>
<keyword evidence="10" id="KW-0505">Motor protein</keyword>
<dbReference type="PANTHER" id="PTHR22878">
    <property type="entry name" value="DYNEIN HEAVY CHAIN 6, AXONEMAL-LIKE-RELATED"/>
    <property type="match status" value="1"/>
</dbReference>
<dbReference type="GO" id="GO:0005524">
    <property type="term" value="F:ATP binding"/>
    <property type="evidence" value="ECO:0007669"/>
    <property type="project" value="UniProtKB-KW"/>
</dbReference>
<organism evidence="16 17">
    <name type="scientific">Ranatra chinensis</name>
    <dbReference type="NCBI Taxonomy" id="642074"/>
    <lineage>
        <taxon>Eukaryota</taxon>
        <taxon>Metazoa</taxon>
        <taxon>Ecdysozoa</taxon>
        <taxon>Arthropoda</taxon>
        <taxon>Hexapoda</taxon>
        <taxon>Insecta</taxon>
        <taxon>Pterygota</taxon>
        <taxon>Neoptera</taxon>
        <taxon>Paraneoptera</taxon>
        <taxon>Hemiptera</taxon>
        <taxon>Heteroptera</taxon>
        <taxon>Panheteroptera</taxon>
        <taxon>Nepomorpha</taxon>
        <taxon>Nepidae</taxon>
        <taxon>Ranatrinae</taxon>
        <taxon>Ranatra</taxon>
    </lineage>
</organism>
<dbReference type="Gene3D" id="1.10.8.1220">
    <property type="match status" value="1"/>
</dbReference>
<evidence type="ECO:0000256" key="11">
    <source>
        <dbReference type="ARBA" id="ARBA00023212"/>
    </source>
</evidence>
<reference evidence="16 17" key="1">
    <citation type="submission" date="2024-07" db="EMBL/GenBank/DDBJ databases">
        <title>Chromosome-level genome assembly of the water stick insect Ranatra chinensis (Heteroptera: Nepidae).</title>
        <authorList>
            <person name="Liu X."/>
        </authorList>
    </citation>
    <scope>NUCLEOTIDE SEQUENCE [LARGE SCALE GENOMIC DNA]</scope>
    <source>
        <strain evidence="16">Cailab_2021Rc</strain>
        <tissue evidence="16">Muscle</tissue>
    </source>
</reference>
<evidence type="ECO:0000256" key="13">
    <source>
        <dbReference type="SAM" id="Coils"/>
    </source>
</evidence>
<evidence type="ECO:0000256" key="9">
    <source>
        <dbReference type="ARBA" id="ARBA00023069"/>
    </source>
</evidence>
<keyword evidence="9" id="KW-0969">Cilium</keyword>
<evidence type="ECO:0000256" key="1">
    <source>
        <dbReference type="ARBA" id="ARBA00004430"/>
    </source>
</evidence>
<dbReference type="Gene3D" id="6.10.140.1060">
    <property type="match status" value="1"/>
</dbReference>
<keyword evidence="4" id="KW-0493">Microtubule</keyword>
<evidence type="ECO:0000256" key="6">
    <source>
        <dbReference type="ARBA" id="ARBA00022840"/>
    </source>
</evidence>
<feature type="coiled-coil region" evidence="13">
    <location>
        <begin position="260"/>
        <end position="308"/>
    </location>
</feature>
<feature type="domain" description="Dynein heavy chain coiled coil stalk" evidence="14">
    <location>
        <begin position="44"/>
        <end position="362"/>
    </location>
</feature>
<dbReference type="FunFam" id="3.40.50.300:FF:001145">
    <property type="entry name" value="Putative dynein heavy chain"/>
    <property type="match status" value="1"/>
</dbReference>
<evidence type="ECO:0000256" key="8">
    <source>
        <dbReference type="ARBA" id="ARBA00023054"/>
    </source>
</evidence>
<gene>
    <name evidence="16" type="ORF">AAG570_005487</name>
</gene>
<evidence type="ECO:0000256" key="10">
    <source>
        <dbReference type="ARBA" id="ARBA00023175"/>
    </source>
</evidence>
<proteinExistence type="inferred from homology"/>
<comment type="subcellular location">
    <subcellularLocation>
        <location evidence="1">Cytoplasm</location>
        <location evidence="1">Cytoskeleton</location>
        <location evidence="1">Cilium axoneme</location>
    </subcellularLocation>
</comment>
<dbReference type="AlphaFoldDB" id="A0ABD0XYL8"/>
<dbReference type="GO" id="GO:0030286">
    <property type="term" value="C:dynein complex"/>
    <property type="evidence" value="ECO:0007669"/>
    <property type="project" value="UniProtKB-KW"/>
</dbReference>
<dbReference type="GO" id="GO:0005874">
    <property type="term" value="C:microtubule"/>
    <property type="evidence" value="ECO:0007669"/>
    <property type="project" value="UniProtKB-KW"/>
</dbReference>
<evidence type="ECO:0000259" key="15">
    <source>
        <dbReference type="Pfam" id="PF12781"/>
    </source>
</evidence>
<dbReference type="PANTHER" id="PTHR22878:SF70">
    <property type="entry name" value="DYNEIN HEAVY CHAIN 2, AXONEMAL"/>
    <property type="match status" value="1"/>
</dbReference>
<evidence type="ECO:0000256" key="5">
    <source>
        <dbReference type="ARBA" id="ARBA00022741"/>
    </source>
</evidence>
<evidence type="ECO:0000259" key="14">
    <source>
        <dbReference type="Pfam" id="PF12777"/>
    </source>
</evidence>
<evidence type="ECO:0000256" key="7">
    <source>
        <dbReference type="ARBA" id="ARBA00023017"/>
    </source>
</evidence>
<keyword evidence="17" id="KW-1185">Reference proteome</keyword>
<dbReference type="Gene3D" id="1.20.920.20">
    <property type="match status" value="1"/>
</dbReference>
<evidence type="ECO:0000256" key="12">
    <source>
        <dbReference type="ARBA" id="ARBA00023273"/>
    </source>
</evidence>
<dbReference type="InterPro" id="IPR027417">
    <property type="entry name" value="P-loop_NTPase"/>
</dbReference>
<dbReference type="FunFam" id="1.10.8.1220:FF:000001">
    <property type="entry name" value="Dynein axonemal heavy chain 5"/>
    <property type="match status" value="1"/>
</dbReference>
<comment type="caution">
    <text evidence="16">The sequence shown here is derived from an EMBL/GenBank/DDBJ whole genome shotgun (WGS) entry which is preliminary data.</text>
</comment>
<dbReference type="GO" id="GO:0005930">
    <property type="term" value="C:axoneme"/>
    <property type="evidence" value="ECO:0007669"/>
    <property type="project" value="UniProtKB-SubCell"/>
</dbReference>
<name>A0ABD0XYL8_9HEMI</name>
<keyword evidence="12" id="KW-0966">Cell projection</keyword>
<dbReference type="InterPro" id="IPR026983">
    <property type="entry name" value="DHC"/>
</dbReference>
<dbReference type="Pfam" id="PF12781">
    <property type="entry name" value="AAA_9"/>
    <property type="match status" value="1"/>
</dbReference>
<keyword evidence="11" id="KW-0206">Cytoskeleton</keyword>
<evidence type="ECO:0000256" key="4">
    <source>
        <dbReference type="ARBA" id="ARBA00022701"/>
    </source>
</evidence>
<protein>
    <recommendedName>
        <fullName evidence="18">Dynein heavy chain 3, axonemal</fullName>
    </recommendedName>
</protein>
<evidence type="ECO:0000313" key="17">
    <source>
        <dbReference type="Proteomes" id="UP001558652"/>
    </source>
</evidence>
<evidence type="ECO:0000256" key="2">
    <source>
        <dbReference type="ARBA" id="ARBA00008887"/>
    </source>
</evidence>
<evidence type="ECO:0008006" key="18">
    <source>
        <dbReference type="Google" id="ProtNLM"/>
    </source>
</evidence>
<dbReference type="Pfam" id="PF12777">
    <property type="entry name" value="MT"/>
    <property type="match status" value="1"/>
</dbReference>
<dbReference type="InterPro" id="IPR035706">
    <property type="entry name" value="AAA_9"/>
</dbReference>
<comment type="similarity">
    <text evidence="2">Belongs to the dynein heavy chain family.</text>
</comment>
<sequence>MSDRFFSITGRKTYITSASYLDLIRAYTDLVSIMQKDLEELQPQLKKAALQTQAMLKVIEHETIEVEKTSERVREDEKVANAQAAAATALKTECENDLAIAIPILEDALTALNTLKPADITLVKAMKNPPDPVKMVMAAVCVMKDIKPEKIPDPNRPGEKIMDYWGPSKRLLGEMTFLQQLKDYDKDNIPASVMNTIRKVYLPNKDFKPSIVAKASSAAEGLCKWIIALDKYDIVVKEVAPKKAKLLTAEEEFAKTMAILEAKRAQLKILEDKLAKLNADLAAEQAKKQRLEDEVALCSSKLEKAKKIIGSLGGEKDRWYNAAEGLQQFYNCIPGDILVSCGIIAYLAPFTTAYRHELVNKWRDLCIKLKIPSSPVYTLATVLGSDIKIQTWSIYGLPRDAFSVDNAIILANSMRWSLLVDPQGQANKWIKSMEKENDLEVIKLSDDTYMKRMESCIEYGKPILLENIAEDLDPPLDPILLKEIFKQGNAEYISLGENVIEYNRKFRFYITTKLRNPHYLPEVFNKVTLINFALTMDGLADQLLGIVVAKERPDLEQKMQTLIVEGANNRKALKEVEDSILETLSSVKGNILEDETAVNILDSSKTLSKDIIQKQEAAKETQVIIEKCRLDYTPFSDHSSCLYYTITDLPNVDPMYQYSLVWFINIFINSIETASVSPDITKRIGYLKETFNYSLYLNVCRSLFNKDKTLYSFILCTTLMTSVNKLQKSELDFLMTGGIGLENPVPNPAPDWLSDKSWDELCRVEEFTDFKGNPHFGEVNYRLTCLKGSCLELVVVKRKINLD</sequence>
<dbReference type="Gene3D" id="3.40.50.300">
    <property type="entry name" value="P-loop containing nucleotide triphosphate hydrolases"/>
    <property type="match status" value="1"/>
</dbReference>
<dbReference type="FunFam" id="1.20.920.20:FF:000006">
    <property type="entry name" value="Dynein, axonemal, heavy chain 6"/>
    <property type="match status" value="1"/>
</dbReference>
<keyword evidence="8 13" id="KW-0175">Coiled coil</keyword>